<keyword evidence="3 6" id="KW-0560">Oxidoreductase</keyword>
<feature type="binding site" evidence="5">
    <location>
        <position position="182"/>
    </location>
    <ligand>
        <name>Fe cation</name>
        <dbReference type="ChEBI" id="CHEBI:24875"/>
        <note>catalytic</note>
    </ligand>
</feature>
<sequence>MAMKIERLPAIRSTLQPSNHPYLTGAWTPQHEEVNAFDLEVIEGAIPEDIDGIYLRNTENQVHQPLGKYHPFDGDGMIHQIDFRSGKAHYRNRFVRSRCFQAEQEAGGSLWGGLQDKPSLSRRPGFGAHGSLKDSASTDIIVHAGQAIATFYQCGEGYVMDPETLEQLGPAPWVPIDGISAHPKVDERTGELLFFNYSKHAPYMHYGVVDADGRLKSYTPVPLPGPRLPHDMAFSENWAILNDFPVFWDEALLEHNIHAVRLHDLPSRFALVNRNDPGDIRWFDAAPTYVLHWLNAWEEGDEVVLDGYFQNNPTPDPLPHDGGYGAMMAHIDENSFKPTLHRWRFNLRTGETREQSLGDQLVEFGMINQRYLAQPYRYAYSTTTRPGWFLFNGFVKHDLQTGESTTIMLPEGRYASEAPFAPRVGAEDEDDGYLVSFVIDENQGTSECIIIDCKRFADGPICRIALPHKISSGTHSHWVEREVLERDKQALRERAARRERMMATAA</sequence>
<evidence type="ECO:0000313" key="8">
    <source>
        <dbReference type="Proteomes" id="UP000248014"/>
    </source>
</evidence>
<dbReference type="RefSeq" id="WP_244181479.1">
    <property type="nucleotide sequence ID" value="NZ_QJJM01000001.1"/>
</dbReference>
<evidence type="ECO:0000256" key="2">
    <source>
        <dbReference type="ARBA" id="ARBA00022723"/>
    </source>
</evidence>
<dbReference type="GO" id="GO:0010436">
    <property type="term" value="F:carotenoid dioxygenase activity"/>
    <property type="evidence" value="ECO:0007669"/>
    <property type="project" value="TreeGrafter"/>
</dbReference>
<feature type="binding site" evidence="5">
    <location>
        <position position="230"/>
    </location>
    <ligand>
        <name>Fe cation</name>
        <dbReference type="ChEBI" id="CHEBI:24875"/>
        <note>catalytic</note>
    </ligand>
</feature>
<gene>
    <name evidence="7" type="ORF">C7451_101286</name>
</gene>
<dbReference type="Proteomes" id="UP000248014">
    <property type="component" value="Unassembled WGS sequence"/>
</dbReference>
<accession>A0A2V3VBP8</accession>
<dbReference type="GO" id="GO:0016121">
    <property type="term" value="P:carotene catabolic process"/>
    <property type="evidence" value="ECO:0007669"/>
    <property type="project" value="TreeGrafter"/>
</dbReference>
<reference evidence="7 8" key="1">
    <citation type="submission" date="2018-05" db="EMBL/GenBank/DDBJ databases">
        <title>Genomic Encyclopedia of Type Strains, Phase IV (KMG-IV): sequencing the most valuable type-strain genomes for metagenomic binning, comparative biology and taxonomic classification.</title>
        <authorList>
            <person name="Goeker M."/>
        </authorList>
    </citation>
    <scope>NUCLEOTIDE SEQUENCE [LARGE SCALE GENOMIC DNA]</scope>
    <source>
        <strain evidence="7 8">DSM 3183</strain>
    </source>
</reference>
<keyword evidence="4 5" id="KW-0408">Iron</keyword>
<dbReference type="PANTHER" id="PTHR10543:SF89">
    <property type="entry name" value="CAROTENOID 9,10(9',10')-CLEAVAGE DIOXYGENASE 1"/>
    <property type="match status" value="1"/>
</dbReference>
<organism evidence="7 8">
    <name type="scientific">Blastomonas natatoria</name>
    <dbReference type="NCBI Taxonomy" id="34015"/>
    <lineage>
        <taxon>Bacteria</taxon>
        <taxon>Pseudomonadati</taxon>
        <taxon>Pseudomonadota</taxon>
        <taxon>Alphaproteobacteria</taxon>
        <taxon>Sphingomonadales</taxon>
        <taxon>Sphingomonadaceae</taxon>
        <taxon>Blastomonas</taxon>
    </lineage>
</organism>
<evidence type="ECO:0000256" key="5">
    <source>
        <dbReference type="PIRSR" id="PIRSR604294-1"/>
    </source>
</evidence>
<comment type="similarity">
    <text evidence="1 6">Belongs to the carotenoid oxygenase family.</text>
</comment>
<evidence type="ECO:0000256" key="3">
    <source>
        <dbReference type="ARBA" id="ARBA00023002"/>
    </source>
</evidence>
<comment type="cofactor">
    <cofactor evidence="5 6">
        <name>Fe(2+)</name>
        <dbReference type="ChEBI" id="CHEBI:29033"/>
    </cofactor>
    <text evidence="5 6">Binds 1 Fe(2+) ion per subunit.</text>
</comment>
<dbReference type="EC" id="1.13.11.-" evidence="6"/>
<dbReference type="EMBL" id="QJJM01000001">
    <property type="protein sequence ID" value="PXW79222.1"/>
    <property type="molecule type" value="Genomic_DNA"/>
</dbReference>
<evidence type="ECO:0000256" key="4">
    <source>
        <dbReference type="ARBA" id="ARBA00023004"/>
    </source>
</evidence>
<dbReference type="PANTHER" id="PTHR10543">
    <property type="entry name" value="BETA-CAROTENE DIOXYGENASE"/>
    <property type="match status" value="1"/>
</dbReference>
<dbReference type="InterPro" id="IPR004294">
    <property type="entry name" value="Carotenoid_Oase"/>
</dbReference>
<comment type="caution">
    <text evidence="7">The sequence shown here is derived from an EMBL/GenBank/DDBJ whole genome shotgun (WGS) entry which is preliminary data.</text>
</comment>
<keyword evidence="8" id="KW-1185">Reference proteome</keyword>
<dbReference type="AlphaFoldDB" id="A0A2V3VBP8"/>
<dbReference type="GO" id="GO:0046872">
    <property type="term" value="F:metal ion binding"/>
    <property type="evidence" value="ECO:0007669"/>
    <property type="project" value="UniProtKB-KW"/>
</dbReference>
<feature type="binding site" evidence="5">
    <location>
        <position position="292"/>
    </location>
    <ligand>
        <name>Fe cation</name>
        <dbReference type="ChEBI" id="CHEBI:24875"/>
        <note>catalytic</note>
    </ligand>
</feature>
<protein>
    <recommendedName>
        <fullName evidence="6">Dioxygenase</fullName>
        <ecNumber evidence="6">1.13.11.-</ecNumber>
    </recommendedName>
</protein>
<keyword evidence="2 5" id="KW-0479">Metal-binding</keyword>
<evidence type="ECO:0000256" key="1">
    <source>
        <dbReference type="ARBA" id="ARBA00006787"/>
    </source>
</evidence>
<feature type="binding site" evidence="5">
    <location>
        <position position="475"/>
    </location>
    <ligand>
        <name>Fe cation</name>
        <dbReference type="ChEBI" id="CHEBI:24875"/>
        <note>catalytic</note>
    </ligand>
</feature>
<evidence type="ECO:0000313" key="7">
    <source>
        <dbReference type="EMBL" id="PXW79222.1"/>
    </source>
</evidence>
<keyword evidence="6 7" id="KW-0223">Dioxygenase</keyword>
<dbReference type="Pfam" id="PF03055">
    <property type="entry name" value="RPE65"/>
    <property type="match status" value="1"/>
</dbReference>
<proteinExistence type="inferred from homology"/>
<name>A0A2V3VBP8_9SPHN</name>
<evidence type="ECO:0000256" key="6">
    <source>
        <dbReference type="RuleBase" id="RU364048"/>
    </source>
</evidence>